<organism evidence="2 3">
    <name type="scientific">Azospirillum endophyticum</name>
    <dbReference type="NCBI Taxonomy" id="2800326"/>
    <lineage>
        <taxon>Bacteria</taxon>
        <taxon>Pseudomonadati</taxon>
        <taxon>Pseudomonadota</taxon>
        <taxon>Alphaproteobacteria</taxon>
        <taxon>Rhodospirillales</taxon>
        <taxon>Azospirillaceae</taxon>
        <taxon>Azospirillum</taxon>
    </lineage>
</organism>
<evidence type="ECO:0000313" key="3">
    <source>
        <dbReference type="Proteomes" id="UP000652760"/>
    </source>
</evidence>
<evidence type="ECO:0000259" key="1">
    <source>
        <dbReference type="PROSITE" id="PS51186"/>
    </source>
</evidence>
<dbReference type="InterPro" id="IPR051908">
    <property type="entry name" value="Ribosomal_N-acetyltransferase"/>
</dbReference>
<dbReference type="Pfam" id="PF13302">
    <property type="entry name" value="Acetyltransf_3"/>
    <property type="match status" value="1"/>
</dbReference>
<sequence length="198" mass="21540">MTGGGAEPWPGSVATSRLLLRAFRHEDVPRFLPLIGDWEVARWLARVPHPYGADDGHGWVELAARNFAERAALNLLAVRTDDGAPIGGVGLQLDCDRDREAPGSAEIGYWVGTPYHRAGYGLEMVTAMLGAGFGPLGLPRIWAAADPDNLPSQALLLKAGFWQRGERRQEFPARGRSVPAPYFEITATEWPARQEGSA</sequence>
<dbReference type="SUPFAM" id="SSF55729">
    <property type="entry name" value="Acyl-CoA N-acyltransferases (Nat)"/>
    <property type="match status" value="1"/>
</dbReference>
<feature type="domain" description="N-acetyltransferase" evidence="1">
    <location>
        <begin position="18"/>
        <end position="188"/>
    </location>
</feature>
<accession>A0ABS1EYR8</accession>
<dbReference type="PROSITE" id="PS51186">
    <property type="entry name" value="GNAT"/>
    <property type="match status" value="1"/>
</dbReference>
<dbReference type="PANTHER" id="PTHR43441:SF2">
    <property type="entry name" value="FAMILY ACETYLTRANSFERASE, PUTATIVE (AFU_ORTHOLOGUE AFUA_7G00850)-RELATED"/>
    <property type="match status" value="1"/>
</dbReference>
<keyword evidence="3" id="KW-1185">Reference proteome</keyword>
<proteinExistence type="predicted"/>
<dbReference type="Proteomes" id="UP000652760">
    <property type="component" value="Unassembled WGS sequence"/>
</dbReference>
<gene>
    <name evidence="2" type="ORF">JHL17_02725</name>
</gene>
<comment type="caution">
    <text evidence="2">The sequence shown here is derived from an EMBL/GenBank/DDBJ whole genome shotgun (WGS) entry which is preliminary data.</text>
</comment>
<name>A0ABS1EYR8_9PROT</name>
<protein>
    <submittedName>
        <fullName evidence="2">GNAT family N-acetyltransferase</fullName>
    </submittedName>
</protein>
<dbReference type="InterPro" id="IPR016181">
    <property type="entry name" value="Acyl_CoA_acyltransferase"/>
</dbReference>
<dbReference type="EMBL" id="JAENHM010000008">
    <property type="protein sequence ID" value="MBK1836318.1"/>
    <property type="molecule type" value="Genomic_DNA"/>
</dbReference>
<dbReference type="InterPro" id="IPR000182">
    <property type="entry name" value="GNAT_dom"/>
</dbReference>
<dbReference type="PANTHER" id="PTHR43441">
    <property type="entry name" value="RIBOSOMAL-PROTEIN-SERINE ACETYLTRANSFERASE"/>
    <property type="match status" value="1"/>
</dbReference>
<dbReference type="RefSeq" id="WP_200190526.1">
    <property type="nucleotide sequence ID" value="NZ_JAENHM010000008.1"/>
</dbReference>
<evidence type="ECO:0000313" key="2">
    <source>
        <dbReference type="EMBL" id="MBK1836318.1"/>
    </source>
</evidence>
<dbReference type="Gene3D" id="3.40.630.30">
    <property type="match status" value="1"/>
</dbReference>
<reference evidence="3" key="1">
    <citation type="submission" date="2021-01" db="EMBL/GenBank/DDBJ databases">
        <title>Genome public.</title>
        <authorList>
            <person name="Liu C."/>
            <person name="Sun Q."/>
        </authorList>
    </citation>
    <scope>NUCLEOTIDE SEQUENCE [LARGE SCALE GENOMIC DNA]</scope>
    <source>
        <strain evidence="3">YIM B02556</strain>
    </source>
</reference>